<reference evidence="1" key="1">
    <citation type="journal article" date="2021" name="Proc. Natl. Acad. Sci. U.S.A.">
        <title>A Catalog of Tens of Thousands of Viruses from Human Metagenomes Reveals Hidden Associations with Chronic Diseases.</title>
        <authorList>
            <person name="Tisza M.J."/>
            <person name="Buck C.B."/>
        </authorList>
    </citation>
    <scope>NUCLEOTIDE SEQUENCE</scope>
    <source>
        <strain evidence="1">CtgBD49</strain>
    </source>
</reference>
<name>A0A8S5QNV7_9CAUD</name>
<organism evidence="1">
    <name type="scientific">Siphoviridae sp. ctgBD49</name>
    <dbReference type="NCBI Taxonomy" id="2826420"/>
    <lineage>
        <taxon>Viruses</taxon>
        <taxon>Duplodnaviria</taxon>
        <taxon>Heunggongvirae</taxon>
        <taxon>Uroviricota</taxon>
        <taxon>Caudoviricetes</taxon>
    </lineage>
</organism>
<proteinExistence type="predicted"/>
<dbReference type="EMBL" id="BK015703">
    <property type="protein sequence ID" value="DAE20910.1"/>
    <property type="molecule type" value="Genomic_DNA"/>
</dbReference>
<protein>
    <submittedName>
        <fullName evidence="1">Uncharacterized protein</fullName>
    </submittedName>
</protein>
<sequence>MRIVERIKDAVMIGKLAFWRLCAEIAIRIWIKRNWNRINAVSQEYAYLAIRLKAMEYFYRTPAGKCIAQYVNEDYPFALSCYEMGFEGKEYAE</sequence>
<accession>A0A8S5QNV7</accession>
<evidence type="ECO:0000313" key="1">
    <source>
        <dbReference type="EMBL" id="DAE20910.1"/>
    </source>
</evidence>